<protein>
    <submittedName>
        <fullName evidence="2">Uncharacterized protein</fullName>
    </submittedName>
</protein>
<gene>
    <name evidence="2" type="ORF">XNOV1_A024184</name>
</gene>
<feature type="region of interest" description="Disordered" evidence="1">
    <location>
        <begin position="1"/>
        <end position="27"/>
    </location>
</feature>
<keyword evidence="3" id="KW-1185">Reference proteome</keyword>
<dbReference type="Proteomes" id="UP001178508">
    <property type="component" value="Chromosome 20"/>
</dbReference>
<reference evidence="2" key="1">
    <citation type="submission" date="2023-08" db="EMBL/GenBank/DDBJ databases">
        <authorList>
            <person name="Alioto T."/>
            <person name="Alioto T."/>
            <person name="Gomez Garrido J."/>
        </authorList>
    </citation>
    <scope>NUCLEOTIDE SEQUENCE</scope>
</reference>
<dbReference type="AlphaFoldDB" id="A0AAV1H8G8"/>
<evidence type="ECO:0000313" key="2">
    <source>
        <dbReference type="EMBL" id="CAJ1082287.1"/>
    </source>
</evidence>
<accession>A0AAV1H8G8</accession>
<proteinExistence type="predicted"/>
<organism evidence="2 3">
    <name type="scientific">Xyrichtys novacula</name>
    <name type="common">Pearly razorfish</name>
    <name type="synonym">Hemipteronotus novacula</name>
    <dbReference type="NCBI Taxonomy" id="13765"/>
    <lineage>
        <taxon>Eukaryota</taxon>
        <taxon>Metazoa</taxon>
        <taxon>Chordata</taxon>
        <taxon>Craniata</taxon>
        <taxon>Vertebrata</taxon>
        <taxon>Euteleostomi</taxon>
        <taxon>Actinopterygii</taxon>
        <taxon>Neopterygii</taxon>
        <taxon>Teleostei</taxon>
        <taxon>Neoteleostei</taxon>
        <taxon>Acanthomorphata</taxon>
        <taxon>Eupercaria</taxon>
        <taxon>Labriformes</taxon>
        <taxon>Labridae</taxon>
        <taxon>Xyrichtys</taxon>
    </lineage>
</organism>
<dbReference type="EMBL" id="OY660883">
    <property type="protein sequence ID" value="CAJ1082287.1"/>
    <property type="molecule type" value="Genomic_DNA"/>
</dbReference>
<name>A0AAV1H8G8_XYRNO</name>
<evidence type="ECO:0000313" key="3">
    <source>
        <dbReference type="Proteomes" id="UP001178508"/>
    </source>
</evidence>
<evidence type="ECO:0000256" key="1">
    <source>
        <dbReference type="SAM" id="MobiDB-lite"/>
    </source>
</evidence>
<sequence length="49" mass="5319">MADITALQLPDTSPPCLPASFSTSSDSPERAQLLWRCSFSSVSALRETF</sequence>